<evidence type="ECO:0000313" key="2">
    <source>
        <dbReference type="EMBL" id="OAA34793.1"/>
    </source>
</evidence>
<sequence>MAKRECLLDSDGMTLPQLPCSYDNIDTYTTDLCHFLATPLVRQITGGIHANDALIYNAWEALPREWTEWLSAWPHHRLAQQDLIDSIGEEHESGTIYCEVQSQLARRRPESLTDWLATMKMLALPRTQRPSPTITLPEVLADRMQPKKLAEVSTAAAYIRDICQKKGITRIVDMGSGQGYLSITLAYLFPSLRCLSIDGSESQVAGSQAFATSLGIPDNRLRQVVQWIDGSSALASMIEDWAQGESCMLVGLHACGNLSEHMLRYFAAVPCIEALAVVGCCYNHIIPRSPANPAGFPISTALRKHNVTLSATALMTGCQAPNNWARVDSGCSLEQTSVFSKRRLYRAILEKLLHDRGFRPYAKDETKPVLGIRKQDTASFTSFARRAMRCLNIADDELSATELKSYEQRYADHEGQIAILWTFSVLCCKVVESLVALDRYWFLKEQEGEAIDIIPIFDVSISPRNLMIVSEKACSEK</sequence>
<dbReference type="EMBL" id="AZHC01000048">
    <property type="protein sequence ID" value="OAA34793.1"/>
    <property type="molecule type" value="Genomic_DNA"/>
</dbReference>
<dbReference type="OrthoDB" id="10258156at2759"/>
<dbReference type="InterPro" id="IPR029063">
    <property type="entry name" value="SAM-dependent_MTases_sf"/>
</dbReference>
<dbReference type="Gene3D" id="3.40.50.150">
    <property type="entry name" value="Vaccinia Virus protein VP39"/>
    <property type="match status" value="1"/>
</dbReference>
<dbReference type="PANTHER" id="PTHR12496">
    <property type="entry name" value="CGI-41 METHYLTRANSFERASE"/>
    <property type="match status" value="1"/>
</dbReference>
<organism evidence="2 3">
    <name type="scientific">Metarhizium rileyi (strain RCEF 4871)</name>
    <name type="common">Nomuraea rileyi</name>
    <dbReference type="NCBI Taxonomy" id="1649241"/>
    <lineage>
        <taxon>Eukaryota</taxon>
        <taxon>Fungi</taxon>
        <taxon>Dikarya</taxon>
        <taxon>Ascomycota</taxon>
        <taxon>Pezizomycotina</taxon>
        <taxon>Sordariomycetes</taxon>
        <taxon>Hypocreomycetidae</taxon>
        <taxon>Hypocreales</taxon>
        <taxon>Clavicipitaceae</taxon>
        <taxon>Metarhizium</taxon>
    </lineage>
</organism>
<dbReference type="AlphaFoldDB" id="A0A166WJB7"/>
<accession>A0A166WJB7</accession>
<evidence type="ECO:0000313" key="3">
    <source>
        <dbReference type="Proteomes" id="UP000243498"/>
    </source>
</evidence>
<keyword evidence="3" id="KW-1185">Reference proteome</keyword>
<evidence type="ECO:0000259" key="1">
    <source>
        <dbReference type="Pfam" id="PF13679"/>
    </source>
</evidence>
<dbReference type="OMA" id="IVGLHPC"/>
<dbReference type="PANTHER" id="PTHR12496:SF0">
    <property type="entry name" value="METHYLTRANSFERASE DOMAIN-CONTAINING PROTEIN"/>
    <property type="match status" value="1"/>
</dbReference>
<feature type="domain" description="Methyltransferase" evidence="1">
    <location>
        <begin position="147"/>
        <end position="285"/>
    </location>
</feature>
<dbReference type="Proteomes" id="UP000243498">
    <property type="component" value="Unassembled WGS sequence"/>
</dbReference>
<name>A0A166WJB7_METRR</name>
<dbReference type="STRING" id="1081105.A0A166WJB7"/>
<comment type="caution">
    <text evidence="2">The sequence shown here is derived from an EMBL/GenBank/DDBJ whole genome shotgun (WGS) entry which is preliminary data.</text>
</comment>
<gene>
    <name evidence="2" type="ORF">NOR_08305</name>
</gene>
<dbReference type="InterPro" id="IPR025714">
    <property type="entry name" value="Methyltranfer_dom"/>
</dbReference>
<dbReference type="SUPFAM" id="SSF53335">
    <property type="entry name" value="S-adenosyl-L-methionine-dependent methyltransferases"/>
    <property type="match status" value="1"/>
</dbReference>
<protein>
    <recommendedName>
        <fullName evidence="1">Methyltransferase domain-containing protein</fullName>
    </recommendedName>
</protein>
<dbReference type="Pfam" id="PF13679">
    <property type="entry name" value="Methyltransf_32"/>
    <property type="match status" value="1"/>
</dbReference>
<dbReference type="InterPro" id="IPR052220">
    <property type="entry name" value="METTL25"/>
</dbReference>
<reference evidence="2 3" key="1">
    <citation type="journal article" date="2016" name="Genome Biol. Evol.">
        <title>Divergent and convergent evolution of fungal pathogenicity.</title>
        <authorList>
            <person name="Shang Y."/>
            <person name="Xiao G."/>
            <person name="Zheng P."/>
            <person name="Cen K."/>
            <person name="Zhan S."/>
            <person name="Wang C."/>
        </authorList>
    </citation>
    <scope>NUCLEOTIDE SEQUENCE [LARGE SCALE GENOMIC DNA]</scope>
    <source>
        <strain evidence="2 3">RCEF 4871</strain>
    </source>
</reference>
<proteinExistence type="predicted"/>